<feature type="domain" description="RNA polymerase II assembly factor Rtp1 C-terminal" evidence="3">
    <location>
        <begin position="757"/>
        <end position="824"/>
    </location>
</feature>
<dbReference type="STRING" id="5627.A0A1C7MIB6"/>
<keyword evidence="5" id="KW-1185">Reference proteome</keyword>
<feature type="compositionally biased region" description="Low complexity" evidence="2">
    <location>
        <begin position="712"/>
        <end position="726"/>
    </location>
</feature>
<dbReference type="Proteomes" id="UP000092993">
    <property type="component" value="Unassembled WGS sequence"/>
</dbReference>
<accession>A0A1C7MIB6</accession>
<dbReference type="OrthoDB" id="39591at2759"/>
<sequence>MEHKQPLTLPDCLRAAAILTGSSLQEAPSDIKDVLRSRLNQYLKICGREQQHAHDISLEALQLETATEAISIVVQIQQCLETSYHSQASPGLSSSPDLQPGILFGSRDLSLLRILVSIVFKWAAEPLLLRIVAAIPAKPQPARSGAQIIDLTGLPNDYNTLLIILNQIFKILLPNGVQSPVAQTAVVATLLNLHLADIVKPCIVVGWLPRSLASESISTVDEFRPLIIRLLSLLPASQTITALGVVLSNAPSFPPFFRKACGFLLSRQLLRPEGLRGLCAAVFGEEENYGDEAPLDKLEHVSQLLRIVPAGMKPEEYYAVIIPRLVALLAVEDVSRRRFTNSRELVAGIVLPLLHNPILHGNRGSSSLIDTLTTIQTLLTNTDPSPLFISVLLSPIMPSLYSLSHYLDHTKISDPVIKELVKGFLATWGRVIGQPAGVKTFWDIVCGEVPEWGIDNSGSITVVEGHTQGTPSLSLFTPESLRQAEEAGDLDVDSNVLDLRPDPVHFVKYLKSIDRADISSELFVRILEAYKETKSNSQADPLRALLYLQLILQMQKQLSAEGSSNILSTPEHILSFIKHVLESSRPAVSDVRESQSRPNLGLRMEDLRIIPEEEHLGEDSDDEADQNANGGDDEMTVTAINLLLSVLEGGLEFDVFHADLSPLQSANPDLSARTNPILNEIFELLEPLTRDAPDELRPIAREARMVMTARLASGSAPPSKKAQKSSGTEDPQETYQKAQLVTARRNGSGGLQEPVVDPALVPAIRSIFLQSIQDDDSYMFLNAVQGLSAMVDGERGWECDKQQDVDTRTRIGEALAQVIRRCGDALPAYAGLVVPPLFQLVRTSHLPTVLRVSAISLLAQVAKTNSLAILPYAIDLSEAMIDLLQIESVPASQRHKPPPVDSGSEQEVVPPATMDFQPTSANSKFPPLRRAALHFLSLLVNACTTRLYESGDAGEFALPPRLVKRAKITLGYVSTTDEDTVVRVMARETLEGLDQLTEAIIGL</sequence>
<reference evidence="4 5" key="1">
    <citation type="submission" date="2016-03" db="EMBL/GenBank/DDBJ databases">
        <title>Whole genome sequencing of Grifola frondosa 9006-11.</title>
        <authorList>
            <person name="Min B."/>
            <person name="Park H."/>
            <person name="Kim J.-G."/>
            <person name="Cho H."/>
            <person name="Oh Y.-L."/>
            <person name="Kong W.-S."/>
            <person name="Choi I.-G."/>
        </authorList>
    </citation>
    <scope>NUCLEOTIDE SEQUENCE [LARGE SCALE GENOMIC DNA]</scope>
    <source>
        <strain evidence="4 5">9006-11</strain>
    </source>
</reference>
<evidence type="ECO:0000313" key="4">
    <source>
        <dbReference type="EMBL" id="OBZ76096.1"/>
    </source>
</evidence>
<dbReference type="SUPFAM" id="SSF48371">
    <property type="entry name" value="ARM repeat"/>
    <property type="match status" value="1"/>
</dbReference>
<dbReference type="InterPro" id="IPR039600">
    <property type="entry name" value="TANGO6/Rtp1"/>
</dbReference>
<feature type="compositionally biased region" description="Acidic residues" evidence="2">
    <location>
        <begin position="619"/>
        <end position="632"/>
    </location>
</feature>
<feature type="region of interest" description="Disordered" evidence="2">
    <location>
        <begin position="710"/>
        <end position="735"/>
    </location>
</feature>
<dbReference type="Gene3D" id="1.25.10.10">
    <property type="entry name" value="Leucine-rich Repeat Variant"/>
    <property type="match status" value="1"/>
</dbReference>
<gene>
    <name evidence="4" type="ORF">A0H81_03253</name>
</gene>
<proteinExistence type="inferred from homology"/>
<organism evidence="4 5">
    <name type="scientific">Grifola frondosa</name>
    <name type="common">Maitake</name>
    <name type="synonym">Polyporus frondosus</name>
    <dbReference type="NCBI Taxonomy" id="5627"/>
    <lineage>
        <taxon>Eukaryota</taxon>
        <taxon>Fungi</taxon>
        <taxon>Dikarya</taxon>
        <taxon>Basidiomycota</taxon>
        <taxon>Agaricomycotina</taxon>
        <taxon>Agaricomycetes</taxon>
        <taxon>Polyporales</taxon>
        <taxon>Grifolaceae</taxon>
        <taxon>Grifola</taxon>
    </lineage>
</organism>
<dbReference type="EMBL" id="LUGG01000003">
    <property type="protein sequence ID" value="OBZ76096.1"/>
    <property type="molecule type" value="Genomic_DNA"/>
</dbReference>
<dbReference type="PANTHER" id="PTHR20959:SF1">
    <property type="entry name" value="TRANSPORT AND GOLGI ORGANIZATION PROTEIN 6 HOMOLOG"/>
    <property type="match status" value="1"/>
</dbReference>
<dbReference type="InterPro" id="IPR019451">
    <property type="entry name" value="Rtp1_C1"/>
</dbReference>
<dbReference type="GO" id="GO:0009306">
    <property type="term" value="P:protein secretion"/>
    <property type="evidence" value="ECO:0007669"/>
    <property type="project" value="TreeGrafter"/>
</dbReference>
<dbReference type="PANTHER" id="PTHR20959">
    <property type="entry name" value="TRANSPORT AND GOLGI ORGANIZATION PROTEIN 6 FAMILY MEMBER"/>
    <property type="match status" value="1"/>
</dbReference>
<dbReference type="Pfam" id="PF10363">
    <property type="entry name" value="RTP1_C1"/>
    <property type="match status" value="1"/>
</dbReference>
<feature type="region of interest" description="Disordered" evidence="2">
    <location>
        <begin position="611"/>
        <end position="632"/>
    </location>
</feature>
<comment type="similarity">
    <text evidence="1">Belongs to the Tango6 family.</text>
</comment>
<name>A0A1C7MIB6_GRIFR</name>
<protein>
    <recommendedName>
        <fullName evidence="3">RNA polymerase II assembly factor Rtp1 C-terminal domain-containing protein</fullName>
    </recommendedName>
</protein>
<dbReference type="AlphaFoldDB" id="A0A1C7MIB6"/>
<evidence type="ECO:0000256" key="2">
    <source>
        <dbReference type="SAM" id="MobiDB-lite"/>
    </source>
</evidence>
<dbReference type="InterPro" id="IPR016024">
    <property type="entry name" value="ARM-type_fold"/>
</dbReference>
<evidence type="ECO:0000256" key="1">
    <source>
        <dbReference type="ARBA" id="ARBA00005724"/>
    </source>
</evidence>
<evidence type="ECO:0000259" key="3">
    <source>
        <dbReference type="Pfam" id="PF10363"/>
    </source>
</evidence>
<dbReference type="InterPro" id="IPR011989">
    <property type="entry name" value="ARM-like"/>
</dbReference>
<dbReference type="OMA" id="QVATLIC"/>
<evidence type="ECO:0000313" key="5">
    <source>
        <dbReference type="Proteomes" id="UP000092993"/>
    </source>
</evidence>
<comment type="caution">
    <text evidence="4">The sequence shown here is derived from an EMBL/GenBank/DDBJ whole genome shotgun (WGS) entry which is preliminary data.</text>
</comment>